<proteinExistence type="predicted"/>
<keyword evidence="2" id="KW-1185">Reference proteome</keyword>
<organism evidence="1 2">
    <name type="scientific">Mycena metata</name>
    <dbReference type="NCBI Taxonomy" id="1033252"/>
    <lineage>
        <taxon>Eukaryota</taxon>
        <taxon>Fungi</taxon>
        <taxon>Dikarya</taxon>
        <taxon>Basidiomycota</taxon>
        <taxon>Agaricomycotina</taxon>
        <taxon>Agaricomycetes</taxon>
        <taxon>Agaricomycetidae</taxon>
        <taxon>Agaricales</taxon>
        <taxon>Marasmiineae</taxon>
        <taxon>Mycenaceae</taxon>
        <taxon>Mycena</taxon>
    </lineage>
</organism>
<dbReference type="AlphaFoldDB" id="A0AAD7JXM8"/>
<dbReference type="Proteomes" id="UP001215598">
    <property type="component" value="Unassembled WGS sequence"/>
</dbReference>
<evidence type="ECO:0000313" key="1">
    <source>
        <dbReference type="EMBL" id="KAJ7773858.1"/>
    </source>
</evidence>
<accession>A0AAD7JXM8</accession>
<dbReference type="InterPro" id="IPR032675">
    <property type="entry name" value="LRR_dom_sf"/>
</dbReference>
<name>A0AAD7JXM8_9AGAR</name>
<sequence>MADDAQISGLSVSASLTTEHNSRIFDIPANWHDNWDVFRTTLHELEDRGLNPYAAMVAVRLVGTGPTVLDTSSVEHMKTHLGTNYLPTALEHKQVKAFCANAALEISKASARIQEDRRCLAESETRHSDLCEILDPYLALLSPIRTSPPEILQEIFAACMPTRHDAIMHSSQMPLVLGRVCRIWRSLSLSTPVLWSSMHVVVPAADDVASALVRERCDALQLWVDRSGHCPLSISVFVPYSFEKNLRPFVDVIIPYSHRWKSLKLLPATREDLPVMWNLTPEDVPILEVLEISDQQFESGPDPRWLRFFTILPNLRRIALRCYNAEAPLPSCPWNHITSLCLESQRSFFQLDALQVVQLLAQCQNLETCRLVFPIGDPQTVPVSLPEITLLHLETLAIAADILVDSNFNIGQLMATFIVPALRKLHLTPISYHIYNPDVAESPVVSDVIVAMDDLLLRSSCDLRELSVQFTTGDADTLLQSLHRSPNLTALSLGYLHTLNNTLRLDLMPVLVELTCTESFPGLCPNLTDLRLTHCDQTVEFHPVLKTLIESRCAPSPAGFVRLRSAHLGLWFRSTLDADELTASITPCKATILKPMDYPSAVDNAAAGILDRDM</sequence>
<dbReference type="Gene3D" id="3.80.10.10">
    <property type="entry name" value="Ribonuclease Inhibitor"/>
    <property type="match status" value="1"/>
</dbReference>
<reference evidence="1" key="1">
    <citation type="submission" date="2023-03" db="EMBL/GenBank/DDBJ databases">
        <title>Massive genome expansion in bonnet fungi (Mycena s.s.) driven by repeated elements and novel gene families across ecological guilds.</title>
        <authorList>
            <consortium name="Lawrence Berkeley National Laboratory"/>
            <person name="Harder C.B."/>
            <person name="Miyauchi S."/>
            <person name="Viragh M."/>
            <person name="Kuo A."/>
            <person name="Thoen E."/>
            <person name="Andreopoulos B."/>
            <person name="Lu D."/>
            <person name="Skrede I."/>
            <person name="Drula E."/>
            <person name="Henrissat B."/>
            <person name="Morin E."/>
            <person name="Kohler A."/>
            <person name="Barry K."/>
            <person name="LaButti K."/>
            <person name="Morin E."/>
            <person name="Salamov A."/>
            <person name="Lipzen A."/>
            <person name="Mereny Z."/>
            <person name="Hegedus B."/>
            <person name="Baldrian P."/>
            <person name="Stursova M."/>
            <person name="Weitz H."/>
            <person name="Taylor A."/>
            <person name="Grigoriev I.V."/>
            <person name="Nagy L.G."/>
            <person name="Martin F."/>
            <person name="Kauserud H."/>
        </authorList>
    </citation>
    <scope>NUCLEOTIDE SEQUENCE</scope>
    <source>
        <strain evidence="1">CBHHK182m</strain>
    </source>
</reference>
<dbReference type="SUPFAM" id="SSF52047">
    <property type="entry name" value="RNI-like"/>
    <property type="match status" value="1"/>
</dbReference>
<protein>
    <recommendedName>
        <fullName evidence="3">F-box domain-containing protein</fullName>
    </recommendedName>
</protein>
<dbReference type="EMBL" id="JARKIB010000012">
    <property type="protein sequence ID" value="KAJ7773858.1"/>
    <property type="molecule type" value="Genomic_DNA"/>
</dbReference>
<gene>
    <name evidence="1" type="ORF">B0H16DRAFT_1362792</name>
</gene>
<evidence type="ECO:0008006" key="3">
    <source>
        <dbReference type="Google" id="ProtNLM"/>
    </source>
</evidence>
<evidence type="ECO:0000313" key="2">
    <source>
        <dbReference type="Proteomes" id="UP001215598"/>
    </source>
</evidence>
<comment type="caution">
    <text evidence="1">The sequence shown here is derived from an EMBL/GenBank/DDBJ whole genome shotgun (WGS) entry which is preliminary data.</text>
</comment>